<sequence>KLQPIDRARSQLSKTPLIAFLLLLQAEIGRIG</sequence>
<organism evidence="1 2">
    <name type="scientific">Skeletonema marinoi</name>
    <dbReference type="NCBI Taxonomy" id="267567"/>
    <lineage>
        <taxon>Eukaryota</taxon>
        <taxon>Sar</taxon>
        <taxon>Stramenopiles</taxon>
        <taxon>Ochrophyta</taxon>
        <taxon>Bacillariophyta</taxon>
        <taxon>Coscinodiscophyceae</taxon>
        <taxon>Thalassiosirophycidae</taxon>
        <taxon>Thalassiosirales</taxon>
        <taxon>Skeletonemataceae</taxon>
        <taxon>Skeletonema</taxon>
        <taxon>Skeletonema marinoi-dohrnii complex</taxon>
    </lineage>
</organism>
<dbReference type="AlphaFoldDB" id="A0AAD8YQ77"/>
<feature type="non-terminal residue" evidence="1">
    <location>
        <position position="1"/>
    </location>
</feature>
<name>A0AAD8YQ77_9STRA</name>
<dbReference type="Proteomes" id="UP001224775">
    <property type="component" value="Unassembled WGS sequence"/>
</dbReference>
<comment type="caution">
    <text evidence="1">The sequence shown here is derived from an EMBL/GenBank/DDBJ whole genome shotgun (WGS) entry which is preliminary data.</text>
</comment>
<gene>
    <name evidence="1" type="ORF">QTG54_001130</name>
</gene>
<evidence type="ECO:0000313" key="2">
    <source>
        <dbReference type="Proteomes" id="UP001224775"/>
    </source>
</evidence>
<protein>
    <submittedName>
        <fullName evidence="1">Uncharacterized protein</fullName>
    </submittedName>
</protein>
<reference evidence="1" key="1">
    <citation type="submission" date="2023-06" db="EMBL/GenBank/DDBJ databases">
        <title>Survivors Of The Sea: Transcriptome response of Skeletonema marinoi to long-term dormancy.</title>
        <authorList>
            <person name="Pinder M.I.M."/>
            <person name="Kourtchenko O."/>
            <person name="Robertson E.K."/>
            <person name="Larsson T."/>
            <person name="Maumus F."/>
            <person name="Osuna-Cruz C.M."/>
            <person name="Vancaester E."/>
            <person name="Stenow R."/>
            <person name="Vandepoele K."/>
            <person name="Ploug H."/>
            <person name="Bruchert V."/>
            <person name="Godhe A."/>
            <person name="Topel M."/>
        </authorList>
    </citation>
    <scope>NUCLEOTIDE SEQUENCE</scope>
    <source>
        <strain evidence="1">R05AC</strain>
    </source>
</reference>
<evidence type="ECO:0000313" key="1">
    <source>
        <dbReference type="EMBL" id="KAK1749191.1"/>
    </source>
</evidence>
<keyword evidence="2" id="KW-1185">Reference proteome</keyword>
<accession>A0AAD8YQ77</accession>
<dbReference type="EMBL" id="JATAAI010000001">
    <property type="protein sequence ID" value="KAK1749191.1"/>
    <property type="molecule type" value="Genomic_DNA"/>
</dbReference>
<proteinExistence type="predicted"/>